<comment type="caution">
    <text evidence="4">The sequence shown here is derived from an EMBL/GenBank/DDBJ whole genome shotgun (WGS) entry which is preliminary data.</text>
</comment>
<dbReference type="EMBL" id="VBAK01000093">
    <property type="protein sequence ID" value="TMI91445.1"/>
    <property type="molecule type" value="Genomic_DNA"/>
</dbReference>
<dbReference type="InterPro" id="IPR000182">
    <property type="entry name" value="GNAT_dom"/>
</dbReference>
<dbReference type="InterPro" id="IPR050832">
    <property type="entry name" value="Bact_Acetyltransf"/>
</dbReference>
<feature type="domain" description="N-acetyltransferase" evidence="3">
    <location>
        <begin position="8"/>
        <end position="158"/>
    </location>
</feature>
<evidence type="ECO:0000313" key="5">
    <source>
        <dbReference type="Proteomes" id="UP000318509"/>
    </source>
</evidence>
<dbReference type="PANTHER" id="PTHR43877">
    <property type="entry name" value="AMINOALKYLPHOSPHONATE N-ACETYLTRANSFERASE-RELATED-RELATED"/>
    <property type="match status" value="1"/>
</dbReference>
<gene>
    <name evidence="4" type="ORF">E6H00_04010</name>
</gene>
<name>A0A537K6R3_9BACT</name>
<dbReference type="InterPro" id="IPR016181">
    <property type="entry name" value="Acyl_CoA_acyltransferase"/>
</dbReference>
<protein>
    <submittedName>
        <fullName evidence="4">GNAT family N-acetyltransferase</fullName>
    </submittedName>
</protein>
<dbReference type="Gene3D" id="3.40.630.30">
    <property type="match status" value="1"/>
</dbReference>
<dbReference type="GO" id="GO:0016747">
    <property type="term" value="F:acyltransferase activity, transferring groups other than amino-acyl groups"/>
    <property type="evidence" value="ECO:0007669"/>
    <property type="project" value="InterPro"/>
</dbReference>
<evidence type="ECO:0000256" key="1">
    <source>
        <dbReference type="ARBA" id="ARBA00022679"/>
    </source>
</evidence>
<dbReference type="CDD" id="cd04301">
    <property type="entry name" value="NAT_SF"/>
    <property type="match status" value="1"/>
</dbReference>
<dbReference type="SUPFAM" id="SSF55729">
    <property type="entry name" value="Acyl-CoA N-acyltransferases (Nat)"/>
    <property type="match status" value="1"/>
</dbReference>
<dbReference type="Proteomes" id="UP000318509">
    <property type="component" value="Unassembled WGS sequence"/>
</dbReference>
<dbReference type="Pfam" id="PF00583">
    <property type="entry name" value="Acetyltransf_1"/>
    <property type="match status" value="1"/>
</dbReference>
<accession>A0A537K6R3</accession>
<proteinExistence type="predicted"/>
<dbReference type="AlphaFoldDB" id="A0A537K6R3"/>
<evidence type="ECO:0000259" key="3">
    <source>
        <dbReference type="PROSITE" id="PS51186"/>
    </source>
</evidence>
<sequence>MTKGAAALRMAPVLRGERRQLFAMADEYWRQIRPTGDHFVNDPAAREKYFDAEFWDEHESRFLWWAKLDETVIGFAKTELLPDPVWERLGYIGDFYIAAEYRGRGHGREFARLLYDWFAQQGIKSVRLYVRTDNPGALAFWEKEGFETARYQMRKMLP</sequence>
<keyword evidence="2" id="KW-0012">Acyltransferase</keyword>
<organism evidence="4 5">
    <name type="scientific">Candidatus Segetimicrobium genomatis</name>
    <dbReference type="NCBI Taxonomy" id="2569760"/>
    <lineage>
        <taxon>Bacteria</taxon>
        <taxon>Bacillati</taxon>
        <taxon>Candidatus Sysuimicrobiota</taxon>
        <taxon>Candidatus Sysuimicrobiia</taxon>
        <taxon>Candidatus Sysuimicrobiales</taxon>
        <taxon>Candidatus Segetimicrobiaceae</taxon>
        <taxon>Candidatus Segetimicrobium</taxon>
    </lineage>
</organism>
<evidence type="ECO:0000313" key="4">
    <source>
        <dbReference type="EMBL" id="TMI91445.1"/>
    </source>
</evidence>
<dbReference type="PROSITE" id="PS51186">
    <property type="entry name" value="GNAT"/>
    <property type="match status" value="1"/>
</dbReference>
<evidence type="ECO:0000256" key="2">
    <source>
        <dbReference type="ARBA" id="ARBA00023315"/>
    </source>
</evidence>
<keyword evidence="1 4" id="KW-0808">Transferase</keyword>
<reference evidence="4 5" key="1">
    <citation type="journal article" date="2019" name="Nat. Microbiol.">
        <title>Mediterranean grassland soil C-N compound turnover is dependent on rainfall and depth, and is mediated by genomically divergent microorganisms.</title>
        <authorList>
            <person name="Diamond S."/>
            <person name="Andeer P.F."/>
            <person name="Li Z."/>
            <person name="Crits-Christoph A."/>
            <person name="Burstein D."/>
            <person name="Anantharaman K."/>
            <person name="Lane K.R."/>
            <person name="Thomas B.C."/>
            <person name="Pan C."/>
            <person name="Northen T.R."/>
            <person name="Banfield J.F."/>
        </authorList>
    </citation>
    <scope>NUCLEOTIDE SEQUENCE [LARGE SCALE GENOMIC DNA]</scope>
    <source>
        <strain evidence="4">NP_3</strain>
    </source>
</reference>